<dbReference type="InterPro" id="IPR010699">
    <property type="entry name" value="DUF1275"/>
</dbReference>
<dbReference type="Pfam" id="PF06912">
    <property type="entry name" value="DUF1275"/>
    <property type="match status" value="1"/>
</dbReference>
<feature type="transmembrane region" description="Helical" evidence="1">
    <location>
        <begin position="93"/>
        <end position="112"/>
    </location>
</feature>
<feature type="transmembrane region" description="Helical" evidence="1">
    <location>
        <begin position="177"/>
        <end position="198"/>
    </location>
</feature>
<comment type="caution">
    <text evidence="2">The sequence shown here is derived from an EMBL/GenBank/DDBJ whole genome shotgun (WGS) entry which is preliminary data.</text>
</comment>
<keyword evidence="3" id="KW-1185">Reference proteome</keyword>
<evidence type="ECO:0000256" key="1">
    <source>
        <dbReference type="SAM" id="Phobius"/>
    </source>
</evidence>
<dbReference type="Proteomes" id="UP000243494">
    <property type="component" value="Unassembled WGS sequence"/>
</dbReference>
<keyword evidence="1" id="KW-0812">Transmembrane</keyword>
<dbReference type="RefSeq" id="WP_095406079.1">
    <property type="nucleotide sequence ID" value="NZ_NOJZ02000004.1"/>
</dbReference>
<gene>
    <name evidence="2" type="ORF">CHF27_004340</name>
</gene>
<protein>
    <submittedName>
        <fullName evidence="2">DUF1275 domain-containing protein</fullName>
    </submittedName>
</protein>
<dbReference type="EMBL" id="NOJZ02000004">
    <property type="protein sequence ID" value="RDY24319.1"/>
    <property type="molecule type" value="Genomic_DNA"/>
</dbReference>
<evidence type="ECO:0000313" key="2">
    <source>
        <dbReference type="EMBL" id="RDY24319.1"/>
    </source>
</evidence>
<dbReference type="AlphaFoldDB" id="A0A371IV31"/>
<dbReference type="PANTHER" id="PTHR37314">
    <property type="entry name" value="SLR0142 PROTEIN"/>
    <property type="match status" value="1"/>
</dbReference>
<feature type="transmembrane region" description="Helical" evidence="1">
    <location>
        <begin position="204"/>
        <end position="222"/>
    </location>
</feature>
<keyword evidence="1" id="KW-0472">Membrane</keyword>
<dbReference type="PANTHER" id="PTHR37314:SF4">
    <property type="entry name" value="UPF0700 TRANSMEMBRANE PROTEIN YOAK"/>
    <property type="match status" value="1"/>
</dbReference>
<reference evidence="2 3" key="1">
    <citation type="journal article" date="2017" name="Genome Announc.">
        <title>Draft Genome Sequence of Romboutsia maritimum sp. nov. Strain CCRI-22766(T), Isolated from Coastal Estuarine Mud.</title>
        <authorList>
            <person name="Maheux A.F."/>
            <person name="Boudreau D.K."/>
            <person name="Berube E."/>
            <person name="Boissinot M."/>
            <person name="Raymond F."/>
            <person name="Brodeur S."/>
            <person name="Corbeil J."/>
            <person name="Brightwell G."/>
            <person name="Broda D."/>
            <person name="Omar R.F."/>
            <person name="Bergeron M.G."/>
        </authorList>
    </citation>
    <scope>NUCLEOTIDE SEQUENCE [LARGE SCALE GENOMIC DNA]</scope>
    <source>
        <strain evidence="2 3">CCRI-22766</strain>
    </source>
</reference>
<feature type="transmembrane region" description="Helical" evidence="1">
    <location>
        <begin position="12"/>
        <end position="32"/>
    </location>
</feature>
<sequence>MTKTNQQSITESVKFGIILAIVGGFLDAYTFITRGGVFANAQTGNIVMLSMKLASGKFSYAFMYLLPILAFINGVIIVEYIKKCSIRFAELKWQYIILTIEIVILLIVGFIPKRVPDMYVNIIISFVASMQTSSFRKLVDSPYATTMSTGNLRSATQFIYTAFSEKNDKAMIKAKRYITIIIAFCIGGFIGAIATKIIGIKSVWISAMILLAGFVLLCIGDAQKQDEVYGEKVKNI</sequence>
<dbReference type="OrthoDB" id="7057004at2"/>
<evidence type="ECO:0000313" key="3">
    <source>
        <dbReference type="Proteomes" id="UP000243494"/>
    </source>
</evidence>
<feature type="transmembrane region" description="Helical" evidence="1">
    <location>
        <begin position="58"/>
        <end position="81"/>
    </location>
</feature>
<organism evidence="2 3">
    <name type="scientific">Romboutsia maritimum</name>
    <dbReference type="NCBI Taxonomy" id="2020948"/>
    <lineage>
        <taxon>Bacteria</taxon>
        <taxon>Bacillati</taxon>
        <taxon>Bacillota</taxon>
        <taxon>Clostridia</taxon>
        <taxon>Peptostreptococcales</taxon>
        <taxon>Peptostreptococcaceae</taxon>
        <taxon>Romboutsia</taxon>
    </lineage>
</organism>
<name>A0A371IV31_9FIRM</name>
<accession>A0A371IV31</accession>
<proteinExistence type="predicted"/>
<keyword evidence="1" id="KW-1133">Transmembrane helix</keyword>